<feature type="region of interest" description="Disordered" evidence="3">
    <location>
        <begin position="341"/>
        <end position="427"/>
    </location>
</feature>
<evidence type="ECO:0000313" key="6">
    <source>
        <dbReference type="Proteomes" id="UP000267096"/>
    </source>
</evidence>
<evidence type="ECO:0000256" key="3">
    <source>
        <dbReference type="SAM" id="MobiDB-lite"/>
    </source>
</evidence>
<evidence type="ECO:0000256" key="2">
    <source>
        <dbReference type="ARBA" id="ARBA00022786"/>
    </source>
</evidence>
<reference evidence="7" key="1">
    <citation type="submission" date="2017-02" db="UniProtKB">
        <authorList>
            <consortium name="WormBaseParasite"/>
        </authorList>
    </citation>
    <scope>IDENTIFICATION</scope>
</reference>
<evidence type="ECO:0000259" key="4">
    <source>
        <dbReference type="PROSITE" id="PS50127"/>
    </source>
</evidence>
<feature type="compositionally biased region" description="Polar residues" evidence="3">
    <location>
        <begin position="1639"/>
        <end position="1650"/>
    </location>
</feature>
<evidence type="ECO:0000313" key="5">
    <source>
        <dbReference type="EMBL" id="VDK43601.1"/>
    </source>
</evidence>
<dbReference type="Pfam" id="PF00179">
    <property type="entry name" value="UQ_con"/>
    <property type="match status" value="1"/>
</dbReference>
<dbReference type="PANTHER" id="PTHR46116:SF15">
    <property type="entry name" value="(E3-INDEPENDENT) E2 UBIQUITIN-CONJUGATING ENZYME"/>
    <property type="match status" value="1"/>
</dbReference>
<dbReference type="Gene3D" id="3.10.110.10">
    <property type="entry name" value="Ubiquitin Conjugating Enzyme"/>
    <property type="match status" value="1"/>
</dbReference>
<evidence type="ECO:0000313" key="7">
    <source>
        <dbReference type="WBParaSite" id="ASIM_0001120301-mRNA-1"/>
    </source>
</evidence>
<organism evidence="7">
    <name type="scientific">Anisakis simplex</name>
    <name type="common">Herring worm</name>
    <dbReference type="NCBI Taxonomy" id="6269"/>
    <lineage>
        <taxon>Eukaryota</taxon>
        <taxon>Metazoa</taxon>
        <taxon>Ecdysozoa</taxon>
        <taxon>Nematoda</taxon>
        <taxon>Chromadorea</taxon>
        <taxon>Rhabditida</taxon>
        <taxon>Spirurina</taxon>
        <taxon>Ascaridomorpha</taxon>
        <taxon>Ascaridoidea</taxon>
        <taxon>Anisakidae</taxon>
        <taxon>Anisakis</taxon>
        <taxon>Anisakis simplex complex</taxon>
    </lineage>
</organism>
<feature type="region of interest" description="Disordered" evidence="3">
    <location>
        <begin position="1129"/>
        <end position="1148"/>
    </location>
</feature>
<dbReference type="InterPro" id="IPR057733">
    <property type="entry name" value="UBE2O-like_SH3-B"/>
</dbReference>
<feature type="compositionally biased region" description="Polar residues" evidence="3">
    <location>
        <begin position="366"/>
        <end position="379"/>
    </location>
</feature>
<protein>
    <submittedName>
        <fullName evidence="7">UBIQUITIN_CONJUGAT_2 domain-containing protein</fullName>
    </submittedName>
</protein>
<dbReference type="Proteomes" id="UP000267096">
    <property type="component" value="Unassembled WGS sequence"/>
</dbReference>
<dbReference type="OrthoDB" id="47801at2759"/>
<dbReference type="SUPFAM" id="SSF54495">
    <property type="entry name" value="UBC-like"/>
    <property type="match status" value="1"/>
</dbReference>
<reference evidence="5 6" key="2">
    <citation type="submission" date="2018-11" db="EMBL/GenBank/DDBJ databases">
        <authorList>
            <consortium name="Pathogen Informatics"/>
        </authorList>
    </citation>
    <scope>NUCLEOTIDE SEQUENCE [LARGE SCALE GENOMIC DNA]</scope>
</reference>
<name>A0A0M3JT66_ANISI</name>
<dbReference type="WBParaSite" id="ASIM_0001120301-mRNA-1">
    <property type="protein sequence ID" value="ASIM_0001120301-mRNA-1"/>
    <property type="gene ID" value="ASIM_0001120301"/>
</dbReference>
<sequence length="1650" mass="186924">MDDYESMNVDDLSNISVNRVEQDDTVVYLGKGAKPKLGVVSKVYLVYRGNMDDSGDKGKEDGVVIDVFPGSVGSVVRSEDEIYVADRGFSLSESVVRISNPKQVGFVRKIHVKADVIVLPERKIVAQNVDLSTAKFIEPFASGGQNFLLFDDWIGTALKSVFELTVVFRNCYRCKIKDNVDSGILYRRKDYGVGRQWVPGETVMISTSYVLSNKAEWETEMPSCLVKRKTRGYSHHTPFVIEKVYFRTSSIIFILRWLTTPSASIEPPPERITKPDVERIIKLDTLEYTQALCGDRMKMKPDDRVTVMRKNDWEKVLAEELIEKLPEQAFKGRRRRMKKFLSSSSSSSSCSTRTSTNSVPLKKRPSTSFLSSTHDQGIESTEGDRYNDVDDENSSKLGAESPKASSNSASGYDNNINGDSGNNVATNNNDEECDMACDNDEVTANDTSRSLNDNCNDTQPAAAVNPHQSQLLLKMEVGAEVEVSSTSPKSPAVDHLSPLRFVKKNKPTTFNIRQIRRNKQNRAMKRKAARSRIQLDMRSCLGEEFYGDIMRTYSTVDVVWMDGTIENNVRGIDLVPYELDLDHHDDVPGTIVARKINAEKEGEYGIVISADTEKRLATVQWYLYDWKRPNSEPVATERELCSLFDLMLHPTYQGLWWGSLCLRTSKESSDVRSLIGQLITTNENGKNVCSSFHLLIYSIQILRIFLLIFAILYTVAWFNGITEEVWPIEITILVTNEEMDMHFDEDGTDSEDDETWNSIDSNDDESDIDVINDPTLASSGLSLSITITETAANDHDLFSMNGRILIPQDVLKVKISGDEAIHSKILEDDLQSPSEGWLKTIKGQALNLSEILAILKETKIEFEKKNSIDSREVMARINFIVVCLKNSTLALHYTMNEFFFTYIEERIERLKLDNDDESRAKASLKYMIGSFEEMTADENCKLVLDEDHKSPSLTINQKQFSFSAGMLFFEKLFNDWIVELRSLFDSVSDPSITLDCNKQPSFFRAFDFLQCSPFKLTWDDDNTGEQADASETSKNKKETVAEDTLKTDISKGDSEKSKVKDNEDDKNNRDNASQNKKLSFECHMLVDSFDFVDNIMPQLEASWTDLDINMIKETLNQFIGEFLSTEAEEHSIDDKTDDQSRNSVGKEDAIKKYAVDDEDDNKTESVIPNFNELSKKEDKMMYSIASALSTYLLTLLHNILCSSNENPFFASYGHVESSQFFHFVGIEKIHSRFSLSKLKCIECFQKGKSRICWDNVMERIVEKWYMESMNFTNLLKAALKKYFKQITNRIKLVSTEASGTDSLPSAVTNSGDNKTETADVEMEGDENERKPSVICFIFHDHIKVNKEETEVDDDATNDRVPLSSSLTINKDRSRRFPALDFINEAPSTHAFHSKSLCADRQFARCVHKELDLLSKHLPDGIFVRAFEDRLDLLSLVIIGPRSTPFEDVPLFFDVHLPATYPAEPPLVHYWAFSQEQLNPNLYQTGKICISLLGTWNGKGSEQWTSESNLLQVFLSIQGLILVAEPYFNEAGYESRKNAPVAVERSRRYNEMALVNSLDYFYRIMRLPPKGFEQLIKEHCQAVLPSIKKRIWSWQSGEAEPEFPLCPISEGCKLSLRKMAVILGTVNEGSSKEVDENGDVGTTETVSSCPS</sequence>
<feature type="region of interest" description="Disordered" evidence="3">
    <location>
        <begin position="744"/>
        <end position="764"/>
    </location>
</feature>
<feature type="compositionally biased region" description="Low complexity" evidence="3">
    <location>
        <begin position="342"/>
        <end position="358"/>
    </location>
</feature>
<dbReference type="InterPro" id="IPR016135">
    <property type="entry name" value="UBQ-conjugating_enzyme/RWD"/>
</dbReference>
<feature type="compositionally biased region" description="Polar residues" evidence="3">
    <location>
        <begin position="403"/>
        <end position="427"/>
    </location>
</feature>
<feature type="compositionally biased region" description="Basic and acidic residues" evidence="3">
    <location>
        <begin position="1031"/>
        <end position="1069"/>
    </location>
</feature>
<dbReference type="PANTHER" id="PTHR46116">
    <property type="entry name" value="(E3-INDEPENDENT) E2 UBIQUITIN-CONJUGATING ENZYME"/>
    <property type="match status" value="1"/>
</dbReference>
<accession>A0A0M3JT66</accession>
<dbReference type="Pfam" id="PF23043">
    <property type="entry name" value="SH3-B_UBE2O"/>
    <property type="match status" value="1"/>
</dbReference>
<gene>
    <name evidence="5" type="ORF">ASIM_LOCUS10761</name>
</gene>
<dbReference type="CDD" id="cd23837">
    <property type="entry name" value="UBCc_UBE2O"/>
    <property type="match status" value="1"/>
</dbReference>
<feature type="region of interest" description="Disordered" evidence="3">
    <location>
        <begin position="1629"/>
        <end position="1650"/>
    </location>
</feature>
<evidence type="ECO:0000256" key="1">
    <source>
        <dbReference type="ARBA" id="ARBA00022679"/>
    </source>
</evidence>
<proteinExistence type="predicted"/>
<feature type="domain" description="UBC core" evidence="4">
    <location>
        <begin position="1401"/>
        <end position="1561"/>
    </location>
</feature>
<dbReference type="SMART" id="SM00212">
    <property type="entry name" value="UBCc"/>
    <property type="match status" value="1"/>
</dbReference>
<feature type="region of interest" description="Disordered" evidence="3">
    <location>
        <begin position="1022"/>
        <end position="1073"/>
    </location>
</feature>
<keyword evidence="2" id="KW-0833">Ubl conjugation pathway</keyword>
<dbReference type="PROSITE" id="PS50127">
    <property type="entry name" value="UBC_2"/>
    <property type="match status" value="1"/>
</dbReference>
<keyword evidence="1" id="KW-0808">Transferase</keyword>
<feature type="region of interest" description="Disordered" evidence="3">
    <location>
        <begin position="1299"/>
        <end position="1326"/>
    </location>
</feature>
<feature type="compositionally biased region" description="Polar residues" evidence="3">
    <location>
        <begin position="1299"/>
        <end position="1312"/>
    </location>
</feature>
<keyword evidence="6" id="KW-1185">Reference proteome</keyword>
<dbReference type="EMBL" id="UYRR01031017">
    <property type="protein sequence ID" value="VDK43601.1"/>
    <property type="molecule type" value="Genomic_DNA"/>
</dbReference>
<feature type="compositionally biased region" description="Acidic residues" evidence="3">
    <location>
        <begin position="746"/>
        <end position="764"/>
    </location>
</feature>
<dbReference type="GO" id="GO:0061631">
    <property type="term" value="F:ubiquitin conjugating enzyme activity"/>
    <property type="evidence" value="ECO:0007669"/>
    <property type="project" value="TreeGrafter"/>
</dbReference>
<dbReference type="InterPro" id="IPR000608">
    <property type="entry name" value="UBC"/>
</dbReference>